<dbReference type="AlphaFoldDB" id="A0A8H7AUW2"/>
<evidence type="ECO:0000313" key="5">
    <source>
        <dbReference type="EMBL" id="KAF7511565.1"/>
    </source>
</evidence>
<evidence type="ECO:0008006" key="7">
    <source>
        <dbReference type="Google" id="ProtNLM"/>
    </source>
</evidence>
<dbReference type="SUPFAM" id="SSF55816">
    <property type="entry name" value="5'-nucleotidase (syn. UDP-sugar hydrolase), C-terminal domain"/>
    <property type="match status" value="1"/>
</dbReference>
<comment type="caution">
    <text evidence="5">The sequence shown here is derived from an EMBL/GenBank/DDBJ whole genome shotgun (WGS) entry which is preliminary data.</text>
</comment>
<dbReference type="Gene3D" id="3.60.21.10">
    <property type="match status" value="1"/>
</dbReference>
<dbReference type="InterPro" id="IPR004843">
    <property type="entry name" value="Calcineurin-like_PHP"/>
</dbReference>
<dbReference type="PANTHER" id="PTHR11575">
    <property type="entry name" value="5'-NUCLEOTIDASE-RELATED"/>
    <property type="match status" value="1"/>
</dbReference>
<dbReference type="CDD" id="cd07407">
    <property type="entry name" value="MPP_YHR202W_N"/>
    <property type="match status" value="1"/>
</dbReference>
<dbReference type="GO" id="GO:0016787">
    <property type="term" value="F:hydrolase activity"/>
    <property type="evidence" value="ECO:0007669"/>
    <property type="project" value="InterPro"/>
</dbReference>
<evidence type="ECO:0000259" key="3">
    <source>
        <dbReference type="Pfam" id="PF00149"/>
    </source>
</evidence>
<gene>
    <name evidence="5" type="ORF">GJ744_004153</name>
</gene>
<feature type="domain" description="Calcineurin-like phosphoesterase" evidence="3">
    <location>
        <begin position="41"/>
        <end position="265"/>
    </location>
</feature>
<feature type="domain" description="Putative 5'-nucleotidase C-terminal" evidence="4">
    <location>
        <begin position="364"/>
        <end position="566"/>
    </location>
</feature>
<evidence type="ECO:0000256" key="2">
    <source>
        <dbReference type="SAM" id="SignalP"/>
    </source>
</evidence>
<dbReference type="GO" id="GO:0005829">
    <property type="term" value="C:cytosol"/>
    <property type="evidence" value="ECO:0007669"/>
    <property type="project" value="TreeGrafter"/>
</dbReference>
<keyword evidence="6" id="KW-1185">Reference proteome</keyword>
<sequence>MVDRLNFIVLLLAISPVLASQPLAPSPVEAPLRDLTWGQINFLHTTDTHGWHAGHLQEPSYSADWGDYISFSTRMREKAEANGQDLLVIDTGDRIEGNGLYDASDPKGEYTFDIIKQQHIDLICTGNHELYKRNSSENEFNINVPNFGSSYLASNLDIMHPETGEQIPLAPRFKKFTTRKQGIRIMAFGFIYDFTGNENNTVIQPVEDTVKETWFQEAIWDREVDLFLVIGHVPVRSPEFLELYQAIRKVQWDTPIQFFGGHTHIRDYKKYDAKSFALESGRFMETIGFQSIDGLSTSTKTVQTSAAPKFSRTYIDNNMFSFHHHTQLNATTFPTEHGQNVSKEIRAAREHLQLDTTYGCAEQNLWMFRAEYPSNSSIFTWLEQRVLPDIVVDKNRMNKSRLAMVNTGGIRFDIFKGPFTRDSAYIVSPFTSGFRYVKDVPYDKASKLLTILNNNGQVLQNMEPSLQSWMLAPIEQRSFSTHVFTQNVTVPHNEDLQRPLLSEPDLTPGYTTKDDAGSDGDDTLHTPIASYRVPNVIQSQIDPPLQSGDPETIDVVYIDFIQPWVLLAFQFLDLDYSIDDTAIYMEGENLTTLLAKWVTANWKDNC</sequence>
<protein>
    <recommendedName>
        <fullName evidence="7">Calcineurin-like phosphoesterase domain-containing protein</fullName>
    </recommendedName>
</protein>
<dbReference type="Proteomes" id="UP000606974">
    <property type="component" value="Unassembled WGS sequence"/>
</dbReference>
<dbReference type="InterPro" id="IPR006179">
    <property type="entry name" value="5_nucleotidase/apyrase"/>
</dbReference>
<dbReference type="InterPro" id="IPR041823">
    <property type="entry name" value="YHR202W_N"/>
</dbReference>
<dbReference type="FunFam" id="3.90.780.10:FF:000009">
    <property type="entry name" value="Ser/Thr protein phosphatase family"/>
    <property type="match status" value="1"/>
</dbReference>
<dbReference type="InterPro" id="IPR036907">
    <property type="entry name" value="5'-Nucleotdase_C_sf"/>
</dbReference>
<name>A0A8H7AUW2_9EURO</name>
<dbReference type="OrthoDB" id="7722975at2759"/>
<proteinExistence type="predicted"/>
<dbReference type="Pfam" id="PF21953">
    <property type="entry name" value="NadN_nucleosid_C"/>
    <property type="match status" value="1"/>
</dbReference>
<dbReference type="PIRSF" id="PIRSF017316">
    <property type="entry name" value="Pesterase_C1039"/>
    <property type="match status" value="1"/>
</dbReference>
<dbReference type="Gene3D" id="3.90.780.10">
    <property type="entry name" value="5'-Nucleotidase, C-terminal domain"/>
    <property type="match status" value="2"/>
</dbReference>
<organism evidence="5 6">
    <name type="scientific">Endocarpon pusillum</name>
    <dbReference type="NCBI Taxonomy" id="364733"/>
    <lineage>
        <taxon>Eukaryota</taxon>
        <taxon>Fungi</taxon>
        <taxon>Dikarya</taxon>
        <taxon>Ascomycota</taxon>
        <taxon>Pezizomycotina</taxon>
        <taxon>Eurotiomycetes</taxon>
        <taxon>Chaetothyriomycetidae</taxon>
        <taxon>Verrucariales</taxon>
        <taxon>Verrucariaceae</taxon>
        <taxon>Endocarpon</taxon>
    </lineage>
</organism>
<evidence type="ECO:0000256" key="1">
    <source>
        <dbReference type="SAM" id="MobiDB-lite"/>
    </source>
</evidence>
<evidence type="ECO:0000313" key="6">
    <source>
        <dbReference type="Proteomes" id="UP000606974"/>
    </source>
</evidence>
<dbReference type="Pfam" id="PF00149">
    <property type="entry name" value="Metallophos"/>
    <property type="match status" value="1"/>
</dbReference>
<feature type="signal peptide" evidence="2">
    <location>
        <begin position="1"/>
        <end position="19"/>
    </location>
</feature>
<feature type="region of interest" description="Disordered" evidence="1">
    <location>
        <begin position="498"/>
        <end position="521"/>
    </location>
</feature>
<dbReference type="FunFam" id="3.60.21.10:FF:000043">
    <property type="entry name" value="Ser/Thr protein phosphatase family"/>
    <property type="match status" value="1"/>
</dbReference>
<dbReference type="SUPFAM" id="SSF56300">
    <property type="entry name" value="Metallo-dependent phosphatases"/>
    <property type="match status" value="1"/>
</dbReference>
<dbReference type="InterPro" id="IPR029052">
    <property type="entry name" value="Metallo-depent_PP-like"/>
</dbReference>
<dbReference type="InterPro" id="IPR014485">
    <property type="entry name" value="Pesterase_C1039"/>
</dbReference>
<evidence type="ECO:0000259" key="4">
    <source>
        <dbReference type="Pfam" id="PF21953"/>
    </source>
</evidence>
<dbReference type="PANTHER" id="PTHR11575:SF43">
    <property type="entry name" value="SER_THR PROTEIN PHOSPHATASE FAMILY (AFU_ORTHOLOGUE AFUA_3G04160)"/>
    <property type="match status" value="1"/>
</dbReference>
<feature type="chain" id="PRO_5034765904" description="Calcineurin-like phosphoesterase domain-containing protein" evidence="2">
    <location>
        <begin position="20"/>
        <end position="606"/>
    </location>
</feature>
<dbReference type="GO" id="GO:0009166">
    <property type="term" value="P:nucleotide catabolic process"/>
    <property type="evidence" value="ECO:0007669"/>
    <property type="project" value="InterPro"/>
</dbReference>
<dbReference type="EMBL" id="JAACFV010000019">
    <property type="protein sequence ID" value="KAF7511565.1"/>
    <property type="molecule type" value="Genomic_DNA"/>
</dbReference>
<keyword evidence="2" id="KW-0732">Signal</keyword>
<reference evidence="5" key="1">
    <citation type="submission" date="2020-02" db="EMBL/GenBank/DDBJ databases">
        <authorList>
            <person name="Palmer J.M."/>
        </authorList>
    </citation>
    <scope>NUCLEOTIDE SEQUENCE</scope>
    <source>
        <strain evidence="5">EPUS1.4</strain>
        <tissue evidence="5">Thallus</tissue>
    </source>
</reference>
<dbReference type="InterPro" id="IPR053828">
    <property type="entry name" value="Nucleosidase_C"/>
</dbReference>
<dbReference type="GO" id="GO:0005576">
    <property type="term" value="C:extracellular region"/>
    <property type="evidence" value="ECO:0007669"/>
    <property type="project" value="UniProtKB-ARBA"/>
</dbReference>
<accession>A0A8H7AUW2</accession>